<protein>
    <recommendedName>
        <fullName evidence="3">Type I-U CRISPR-associated protein Cas5/Cas6</fullName>
    </recommendedName>
</protein>
<dbReference type="AlphaFoldDB" id="A0A7K0BYI6"/>
<name>A0A7K0BYI6_9ACTN</name>
<evidence type="ECO:0008006" key="3">
    <source>
        <dbReference type="Google" id="ProtNLM"/>
    </source>
</evidence>
<comment type="caution">
    <text evidence="1">The sequence shown here is derived from an EMBL/GenBank/DDBJ whole genome shotgun (WGS) entry which is preliminary data.</text>
</comment>
<evidence type="ECO:0000313" key="2">
    <source>
        <dbReference type="Proteomes" id="UP000487268"/>
    </source>
</evidence>
<dbReference type="RefSeq" id="WP_153535395.1">
    <property type="nucleotide sequence ID" value="NZ_WEGH01000003.1"/>
</dbReference>
<reference evidence="1 2" key="1">
    <citation type="submission" date="2019-10" db="EMBL/GenBank/DDBJ databases">
        <title>Actinomadura rubteroloni sp. nov. and Actinomadura macrotermitis sp. nov., isolated from the gut of fungus growing-termite Macrotermes natalensis.</title>
        <authorList>
            <person name="Benndorf R."/>
            <person name="Martin K."/>
            <person name="Kuefner M."/>
            <person name="De Beer W."/>
            <person name="Kaster A.-K."/>
            <person name="Vollmers J."/>
            <person name="Poulsen M."/>
            <person name="Beemelmanns C."/>
        </authorList>
    </citation>
    <scope>NUCLEOTIDE SEQUENCE [LARGE SCALE GENOMIC DNA]</scope>
    <source>
        <strain evidence="1 2">RB68</strain>
    </source>
</reference>
<keyword evidence="2" id="KW-1185">Reference proteome</keyword>
<dbReference type="InterPro" id="IPR019089">
    <property type="entry name" value="Cas_GSU0054"/>
</dbReference>
<evidence type="ECO:0000313" key="1">
    <source>
        <dbReference type="EMBL" id="MQY06247.1"/>
    </source>
</evidence>
<gene>
    <name evidence="1" type="ORF">ACRB68_43350</name>
</gene>
<dbReference type="Pfam" id="PF09609">
    <property type="entry name" value="Cas_GSU0054"/>
    <property type="match status" value="2"/>
</dbReference>
<proteinExistence type="predicted"/>
<organism evidence="1 2">
    <name type="scientific">Actinomadura macrotermitis</name>
    <dbReference type="NCBI Taxonomy" id="2585200"/>
    <lineage>
        <taxon>Bacteria</taxon>
        <taxon>Bacillati</taxon>
        <taxon>Actinomycetota</taxon>
        <taxon>Actinomycetes</taxon>
        <taxon>Streptosporangiales</taxon>
        <taxon>Thermomonosporaceae</taxon>
        <taxon>Actinomadura</taxon>
    </lineage>
</organism>
<dbReference type="OrthoDB" id="9787885at2"/>
<dbReference type="Proteomes" id="UP000487268">
    <property type="component" value="Unassembled WGS sequence"/>
</dbReference>
<dbReference type="NCBIfam" id="TIGR02165">
    <property type="entry name" value="cas5_6_GSU0054"/>
    <property type="match status" value="1"/>
</dbReference>
<dbReference type="EMBL" id="WEGH01000003">
    <property type="protein sequence ID" value="MQY06247.1"/>
    <property type="molecule type" value="Genomic_DNA"/>
</dbReference>
<accession>A0A7K0BYI6</accession>
<sequence length="464" mass="51163">MPLSIVVDLRDGRYDAAGRRPDQAEWPPHPARVFCALMASAVHDEHFHALRWLEAAGTPEVWASEEHTTVRRDGYVVANATDKKATSQHALGRSGRKKTRFSAEPACPRFAIVWPTATPPPETLGTLSRLARNVPYLGRSTSSVVLHVSDAAIPMQDEWARFVPARIGDYAEFSFRAPYQGYVDRLRELHERGDRSWNADQEVPYTRPGAVPPEPPARSPFNEMLVFGFPAGRVKPPGDSLLAVTSLLRAAVMARIGTDIPAEISGHGADTSAHAAYLALPNVGNQHADGRLLGIAVAVPEELSRNAYARLWGALIERPLRRLTTDGGRSLDVEYLSTTALSWGLKPERWTAADKGGSRTWITATPMMLDRFPGRRRADDGILKDIHRSLTALGYPDPVELEFSPASMVKGALHRPRRDSMPPNRPIKPMVHVKVTFDRPLIGPFLLGAMRYLGLGLFVPAKEE</sequence>